<dbReference type="Proteomes" id="UP001368654">
    <property type="component" value="Unassembled WGS sequence"/>
</dbReference>
<dbReference type="RefSeq" id="WP_337336659.1">
    <property type="nucleotide sequence ID" value="NZ_JBBDGL010000001.1"/>
</dbReference>
<name>A0ABU8LPU7_9MICO</name>
<feature type="region of interest" description="Disordered" evidence="1">
    <location>
        <begin position="236"/>
        <end position="260"/>
    </location>
</feature>
<comment type="caution">
    <text evidence="2">The sequence shown here is derived from an EMBL/GenBank/DDBJ whole genome shotgun (WGS) entry which is preliminary data.</text>
</comment>
<accession>A0ABU8LPU7</accession>
<sequence>MDTAATNRLGNLPRFALIGAGVAFAWLGLSLTLGLGSAGSHAADGSDDERSVLGAVTGLVDKATSSATTAGTSATTTVAEVVDEVVKKAPEPVKAPVQKVAEPVKAVAQKATEPVAEVVKKAVVEKATKPAVKVVETVTKPVAVVVEAVTEPVVETVKQTPIVGEIVTELGIDDVVTGLDDAVADVPSALTDVTQTVDRTLAVTVDTAQTTVDGVLPTQPPAGPGVVLPPLPGLPGVSTTPSSPDAVPGDSSTAPVIDPNGVTSELAEATLLARFADERPLSWASDGALAAQFRAAAGQVVASVISFARGALAPADSPSTPGLCASTVSSAGPGGAGPGAWAFLALIPFVAHRAWVRRAGPGDEHAPLAPVGNTDVSPD</sequence>
<proteinExistence type="predicted"/>
<evidence type="ECO:0000313" key="3">
    <source>
        <dbReference type="Proteomes" id="UP001368654"/>
    </source>
</evidence>
<organism evidence="2 3">
    <name type="scientific">Microbacterium marmarense</name>
    <dbReference type="NCBI Taxonomy" id="3122051"/>
    <lineage>
        <taxon>Bacteria</taxon>
        <taxon>Bacillati</taxon>
        <taxon>Actinomycetota</taxon>
        <taxon>Actinomycetes</taxon>
        <taxon>Micrococcales</taxon>
        <taxon>Microbacteriaceae</taxon>
        <taxon>Microbacterium</taxon>
    </lineage>
</organism>
<gene>
    <name evidence="2" type="ORF">WDU96_01210</name>
</gene>
<reference evidence="2 3" key="1">
    <citation type="submission" date="2024-02" db="EMBL/GenBank/DDBJ databases">
        <authorList>
            <person name="Saticioglu I.B."/>
        </authorList>
    </citation>
    <scope>NUCLEOTIDE SEQUENCE [LARGE SCALE GENOMIC DNA]</scope>
    <source>
        <strain evidence="2 3">Mu-86</strain>
    </source>
</reference>
<keyword evidence="3" id="KW-1185">Reference proteome</keyword>
<protein>
    <submittedName>
        <fullName evidence="2">Uncharacterized protein</fullName>
    </submittedName>
</protein>
<evidence type="ECO:0000256" key="1">
    <source>
        <dbReference type="SAM" id="MobiDB-lite"/>
    </source>
</evidence>
<evidence type="ECO:0000313" key="2">
    <source>
        <dbReference type="EMBL" id="MEJ1154216.1"/>
    </source>
</evidence>
<dbReference type="EMBL" id="JBBDGL010000001">
    <property type="protein sequence ID" value="MEJ1154216.1"/>
    <property type="molecule type" value="Genomic_DNA"/>
</dbReference>